<organism evidence="1 2">
    <name type="scientific">Faecalibacterium duncaniae (strain DSM 17677 / JCM 31915 / A2-165)</name>
    <name type="common">Faecalibacterium prausnitzii</name>
    <dbReference type="NCBI Taxonomy" id="411483"/>
    <lineage>
        <taxon>Bacteria</taxon>
        <taxon>Bacillati</taxon>
        <taxon>Bacillota</taxon>
        <taxon>Clostridia</taxon>
        <taxon>Eubacteriales</taxon>
        <taxon>Oscillospiraceae</taxon>
        <taxon>Faecalibacterium</taxon>
    </lineage>
</organism>
<reference evidence="1" key="1">
    <citation type="submission" date="2009-08" db="EMBL/GenBank/DDBJ databases">
        <authorList>
            <person name="Weinstock G."/>
            <person name="Sodergren E."/>
            <person name="Clifton S."/>
            <person name="Fulton L."/>
            <person name="Fulton B."/>
            <person name="Courtney L."/>
            <person name="Fronick C."/>
            <person name="Harrison M."/>
            <person name="Strong C."/>
            <person name="Farmer C."/>
            <person name="Delahaunty K."/>
            <person name="Markovic C."/>
            <person name="Hall O."/>
            <person name="Minx P."/>
            <person name="Tomlinson C."/>
            <person name="Mitreva M."/>
            <person name="Nelson J."/>
            <person name="Hou S."/>
            <person name="Wollam A."/>
            <person name="Pepin K.H."/>
            <person name="Johnson M."/>
            <person name="Bhonagiri V."/>
            <person name="Nash W.E."/>
            <person name="Warren W."/>
            <person name="Chinwalla A."/>
            <person name="Mardis E.R."/>
            <person name="Wilson R.K."/>
        </authorList>
    </citation>
    <scope>NUCLEOTIDE SEQUENCE [LARGE SCALE GENOMIC DNA]</scope>
    <source>
        <strain evidence="1">A2-165</strain>
    </source>
</reference>
<accession>C7H8F8</accession>
<name>C7H8F8_FAED2</name>
<dbReference type="STRING" id="411483.FAEPRAA2165_02598"/>
<dbReference type="EMBL" id="ACOP02000073">
    <property type="protein sequence ID" value="EEU95663.1"/>
    <property type="molecule type" value="Genomic_DNA"/>
</dbReference>
<evidence type="ECO:0000313" key="1">
    <source>
        <dbReference type="EMBL" id="EEU95663.1"/>
    </source>
</evidence>
<sequence>MFIFCPERGRKRSFCTCKKNRKWCTKLHLQFCAERPAITAVFHTFTG</sequence>
<protein>
    <submittedName>
        <fullName evidence="1">Uncharacterized protein</fullName>
    </submittedName>
</protein>
<gene>
    <name evidence="1" type="ORF">FAEPRAA2165_02598</name>
</gene>
<comment type="caution">
    <text evidence="1">The sequence shown here is derived from an EMBL/GenBank/DDBJ whole genome shotgun (WGS) entry which is preliminary data.</text>
</comment>
<evidence type="ECO:0000313" key="2">
    <source>
        <dbReference type="Proteomes" id="UP000004619"/>
    </source>
</evidence>
<dbReference type="HOGENOM" id="CLU_3168310_0_0_9"/>
<keyword evidence="2" id="KW-1185">Reference proteome</keyword>
<dbReference type="AlphaFoldDB" id="C7H8F8"/>
<dbReference type="Proteomes" id="UP000004619">
    <property type="component" value="Unassembled WGS sequence"/>
</dbReference>
<proteinExistence type="predicted"/>